<dbReference type="GO" id="GO:0003677">
    <property type="term" value="F:DNA binding"/>
    <property type="evidence" value="ECO:0007669"/>
    <property type="project" value="UniProtKB-UniRule"/>
</dbReference>
<dbReference type="PANTHER" id="PTHR43479">
    <property type="entry name" value="ACREF/ENVCD OPERON REPRESSOR-RELATED"/>
    <property type="match status" value="1"/>
</dbReference>
<keyword evidence="5" id="KW-1185">Reference proteome</keyword>
<dbReference type="Pfam" id="PF00440">
    <property type="entry name" value="TetR_N"/>
    <property type="match status" value="1"/>
</dbReference>
<protein>
    <submittedName>
        <fullName evidence="4">TetR/AcrR family transcriptional regulator</fullName>
    </submittedName>
</protein>
<dbReference type="SUPFAM" id="SSF46689">
    <property type="entry name" value="Homeodomain-like"/>
    <property type="match status" value="1"/>
</dbReference>
<evidence type="ECO:0000259" key="3">
    <source>
        <dbReference type="PROSITE" id="PS50977"/>
    </source>
</evidence>
<evidence type="ECO:0000256" key="2">
    <source>
        <dbReference type="PROSITE-ProRule" id="PRU00335"/>
    </source>
</evidence>
<evidence type="ECO:0000313" key="5">
    <source>
        <dbReference type="Proteomes" id="UP000653156"/>
    </source>
</evidence>
<name>A0A892ZHB6_9NEIS</name>
<reference evidence="4" key="1">
    <citation type="submission" date="2021-02" db="EMBL/GenBank/DDBJ databases">
        <title>Neisseriaceae sp. 26B isolated from the cloaca of a Common Toad-headed Turtle (Mesoclemmys nasuta).</title>
        <authorList>
            <person name="Spergser J."/>
            <person name="Busse H.-J."/>
        </authorList>
    </citation>
    <scope>NUCLEOTIDE SEQUENCE</scope>
    <source>
        <strain evidence="4">26B</strain>
    </source>
</reference>
<dbReference type="InterPro" id="IPR025722">
    <property type="entry name" value="TetR"/>
</dbReference>
<gene>
    <name evidence="4" type="ORF">JQU52_14505</name>
</gene>
<dbReference type="EMBL" id="CP069798">
    <property type="protein sequence ID" value="QRQ81848.1"/>
    <property type="molecule type" value="Genomic_DNA"/>
</dbReference>
<organism evidence="4 5">
    <name type="scientific">Paralysiella testudinis</name>
    <dbReference type="NCBI Taxonomy" id="2809020"/>
    <lineage>
        <taxon>Bacteria</taxon>
        <taxon>Pseudomonadati</taxon>
        <taxon>Pseudomonadota</taxon>
        <taxon>Betaproteobacteria</taxon>
        <taxon>Neisseriales</taxon>
        <taxon>Neisseriaceae</taxon>
        <taxon>Paralysiella</taxon>
    </lineage>
</organism>
<evidence type="ECO:0000256" key="1">
    <source>
        <dbReference type="ARBA" id="ARBA00023125"/>
    </source>
</evidence>
<dbReference type="Pfam" id="PF13972">
    <property type="entry name" value="TetR"/>
    <property type="match status" value="1"/>
</dbReference>
<feature type="domain" description="HTH tetR-type" evidence="3">
    <location>
        <begin position="7"/>
        <end position="67"/>
    </location>
</feature>
<dbReference type="Gene3D" id="1.10.357.10">
    <property type="entry name" value="Tetracycline Repressor, domain 2"/>
    <property type="match status" value="1"/>
</dbReference>
<dbReference type="Proteomes" id="UP000653156">
    <property type="component" value="Chromosome"/>
</dbReference>
<dbReference type="InterPro" id="IPR050624">
    <property type="entry name" value="HTH-type_Tx_Regulator"/>
</dbReference>
<dbReference type="PROSITE" id="PS50977">
    <property type="entry name" value="HTH_TETR_2"/>
    <property type="match status" value="1"/>
</dbReference>
<dbReference type="InterPro" id="IPR009057">
    <property type="entry name" value="Homeodomain-like_sf"/>
</dbReference>
<keyword evidence="1 2" id="KW-0238">DNA-binding</keyword>
<evidence type="ECO:0000313" key="4">
    <source>
        <dbReference type="EMBL" id="QRQ81848.1"/>
    </source>
</evidence>
<dbReference type="PRINTS" id="PR00455">
    <property type="entry name" value="HTHTETR"/>
</dbReference>
<proteinExistence type="predicted"/>
<feature type="DNA-binding region" description="H-T-H motif" evidence="2">
    <location>
        <begin position="30"/>
        <end position="49"/>
    </location>
</feature>
<sequence>MAKESRPNTYNRIVDASLVLFNEEGERNISTNHIAAHLGISPGNLYYHFRNKDEIIMQLFKRYSQQLLGYLREATLPEDSSTIKDYMLGVYDVMWKYRFLFSDVNTLLARSAELLGEHNEFTRVKVSPLLLKLLTQLNDVGLIDADELARHELALNIWLITKYWFDFDSSLHEHTLTEASKFRGIKQTMSLLRPYVRAEHRPDFDAMMIGLMAGLPE</sequence>
<dbReference type="KEGG" id="ptes:JQU52_14505"/>
<dbReference type="RefSeq" id="WP_230339152.1">
    <property type="nucleotide sequence ID" value="NZ_CP069798.1"/>
</dbReference>
<dbReference type="AlphaFoldDB" id="A0A892ZHB6"/>
<accession>A0A892ZHB6</accession>
<dbReference type="InterPro" id="IPR001647">
    <property type="entry name" value="HTH_TetR"/>
</dbReference>
<dbReference type="PANTHER" id="PTHR43479:SF12">
    <property type="entry name" value="TRANSCRIPTIONAL REGULATORY PROTEIN"/>
    <property type="match status" value="1"/>
</dbReference>